<dbReference type="EMBL" id="LR215973">
    <property type="protein sequence ID" value="VFA98438.1"/>
    <property type="molecule type" value="Genomic_DNA"/>
</dbReference>
<organism evidence="1 2">
    <name type="scientific">Nocardia cyriacigeorgica</name>
    <dbReference type="NCBI Taxonomy" id="135487"/>
    <lineage>
        <taxon>Bacteria</taxon>
        <taxon>Bacillati</taxon>
        <taxon>Actinomycetota</taxon>
        <taxon>Actinomycetes</taxon>
        <taxon>Mycobacteriales</taxon>
        <taxon>Nocardiaceae</taxon>
        <taxon>Nocardia</taxon>
    </lineage>
</organism>
<dbReference type="Proteomes" id="UP000290439">
    <property type="component" value="Chromosome"/>
</dbReference>
<dbReference type="RefSeq" id="WP_130917042.1">
    <property type="nucleotide sequence ID" value="NZ_JADLPK010000002.1"/>
</dbReference>
<dbReference type="AlphaFoldDB" id="A0A4U8W9N9"/>
<accession>A0A4U8W9N9</accession>
<evidence type="ECO:0000313" key="1">
    <source>
        <dbReference type="EMBL" id="VFA98438.1"/>
    </source>
</evidence>
<protein>
    <submittedName>
        <fullName evidence="1">Uncharacterized protein</fullName>
    </submittedName>
</protein>
<reference evidence="1 2" key="1">
    <citation type="submission" date="2019-02" db="EMBL/GenBank/DDBJ databases">
        <authorList>
            <consortium name="Pathogen Informatics"/>
        </authorList>
    </citation>
    <scope>NUCLEOTIDE SEQUENCE [LARGE SCALE GENOMIC DNA]</scope>
    <source>
        <strain evidence="1 2">3012STDY6756504</strain>
    </source>
</reference>
<proteinExistence type="predicted"/>
<evidence type="ECO:0000313" key="2">
    <source>
        <dbReference type="Proteomes" id="UP000290439"/>
    </source>
</evidence>
<gene>
    <name evidence="1" type="ORF">NCTC10797_02205</name>
</gene>
<name>A0A4U8W9N9_9NOCA</name>
<sequence length="276" mass="31440">MGARQRSPRRAAATDPMLKLHRRAMVLDGRAYTVLSLRPGTDFRFATNRFHETWHILSDWRGARVLARLLWGLSYQRRPGVLVLIDPAHLDPDPFDAVPSDPIVLMPSELTVLTRQAAAHLRRRLPLRDRSHGTVRWQSFGLDAAVAELAEWRRRWRELGDDRYLPPATGWERVERIGGLIVFAGSTARLREWAVSVATLGDYGADDMDYTFLDENRDGEVQIFRQYRRRVDAARRARAEITAAVGHLADPADVQRLIWNRAAAIRRNALPVIDAG</sequence>